<name>A0ACC2VN02_9TREE</name>
<protein>
    <submittedName>
        <fullName evidence="1">Uncharacterized protein</fullName>
    </submittedName>
</protein>
<evidence type="ECO:0000313" key="2">
    <source>
        <dbReference type="Proteomes" id="UP001227268"/>
    </source>
</evidence>
<keyword evidence="2" id="KW-1185">Reference proteome</keyword>
<organism evidence="1 2">
    <name type="scientific">Naganishia friedmannii</name>
    <dbReference type="NCBI Taxonomy" id="89922"/>
    <lineage>
        <taxon>Eukaryota</taxon>
        <taxon>Fungi</taxon>
        <taxon>Dikarya</taxon>
        <taxon>Basidiomycota</taxon>
        <taxon>Agaricomycotina</taxon>
        <taxon>Tremellomycetes</taxon>
        <taxon>Filobasidiales</taxon>
        <taxon>Filobasidiaceae</taxon>
        <taxon>Naganishia</taxon>
    </lineage>
</organism>
<dbReference type="EMBL" id="JASBWT010000011">
    <property type="protein sequence ID" value="KAJ9100460.1"/>
    <property type="molecule type" value="Genomic_DNA"/>
</dbReference>
<reference evidence="1" key="1">
    <citation type="submission" date="2023-04" db="EMBL/GenBank/DDBJ databases">
        <title>Draft Genome sequencing of Naganishia species isolated from polar environments using Oxford Nanopore Technology.</title>
        <authorList>
            <person name="Leo P."/>
            <person name="Venkateswaran K."/>
        </authorList>
    </citation>
    <scope>NUCLEOTIDE SEQUENCE</scope>
    <source>
        <strain evidence="1">MNA-CCFEE 5423</strain>
    </source>
</reference>
<dbReference type="Proteomes" id="UP001227268">
    <property type="component" value="Unassembled WGS sequence"/>
</dbReference>
<sequence>MSLPASCRILTSYTASAFPAVFPFSQRDLVPQDNAPASEFYTYSRLVNHIDDHAIDNLQRFYGHVLPCNTSAGGSTTIAKVLDICSSWVSHIPYSTDSHPSISPRNQVVGVGMNAKELEANGILSHWIVHDLDKAPDFRQALKDAQKGKTHQAIQELQGTSEGKGELSAEGPYDAVICNVSIDYLSRPLEVMEQVGRNLKPGAWAYMAISNRCFPTKVAVLLARFRLCLLLILALQVVRPWLNLSTTDRLHLVASYFHFAGTPYNPADQNSTRTVATALKRLRDGLGAGALFGTDDQAEGNRSKTDIIESNELQPGQLFEGIESLVLVEEDNAEGHDPLWVVRARRKESN</sequence>
<gene>
    <name evidence="1" type="ORF">QFC21_003498</name>
</gene>
<proteinExistence type="predicted"/>
<comment type="caution">
    <text evidence="1">The sequence shown here is derived from an EMBL/GenBank/DDBJ whole genome shotgun (WGS) entry which is preliminary data.</text>
</comment>
<accession>A0ACC2VN02</accession>
<evidence type="ECO:0000313" key="1">
    <source>
        <dbReference type="EMBL" id="KAJ9100460.1"/>
    </source>
</evidence>